<keyword evidence="2" id="KW-1133">Transmembrane helix</keyword>
<dbReference type="Pfam" id="PF11241">
    <property type="entry name" value="DUF3043"/>
    <property type="match status" value="1"/>
</dbReference>
<dbReference type="OrthoDB" id="5194448at2"/>
<protein>
    <recommendedName>
        <fullName evidence="5">DUF3043 family protein</fullName>
    </recommendedName>
</protein>
<evidence type="ECO:0000313" key="3">
    <source>
        <dbReference type="EMBL" id="PRZ16152.1"/>
    </source>
</evidence>
<keyword evidence="2" id="KW-0812">Transmembrane</keyword>
<keyword evidence="2" id="KW-0472">Membrane</keyword>
<organism evidence="3 4">
    <name type="scientific">Nesterenkonia sandarakina</name>
    <dbReference type="NCBI Taxonomy" id="272918"/>
    <lineage>
        <taxon>Bacteria</taxon>
        <taxon>Bacillati</taxon>
        <taxon>Actinomycetota</taxon>
        <taxon>Actinomycetes</taxon>
        <taxon>Micrococcales</taxon>
        <taxon>Micrococcaceae</taxon>
        <taxon>Nesterenkonia</taxon>
    </lineage>
</organism>
<evidence type="ECO:0008006" key="5">
    <source>
        <dbReference type="Google" id="ProtNLM"/>
    </source>
</evidence>
<evidence type="ECO:0000256" key="1">
    <source>
        <dbReference type="SAM" id="MobiDB-lite"/>
    </source>
</evidence>
<feature type="compositionally biased region" description="Basic and acidic residues" evidence="1">
    <location>
        <begin position="22"/>
        <end position="35"/>
    </location>
</feature>
<proteinExistence type="predicted"/>
<dbReference type="Proteomes" id="UP000238217">
    <property type="component" value="Unassembled WGS sequence"/>
</dbReference>
<accession>A0A2T0YLU0</accession>
<feature type="transmembrane region" description="Helical" evidence="2">
    <location>
        <begin position="105"/>
        <end position="127"/>
    </location>
</feature>
<name>A0A2T0YLU0_9MICC</name>
<dbReference type="InterPro" id="IPR021403">
    <property type="entry name" value="DUF3043"/>
</dbReference>
<comment type="caution">
    <text evidence="3">The sequence shown here is derived from an EMBL/GenBank/DDBJ whole genome shotgun (WGS) entry which is preliminary data.</text>
</comment>
<evidence type="ECO:0000313" key="4">
    <source>
        <dbReference type="Proteomes" id="UP000238217"/>
    </source>
</evidence>
<gene>
    <name evidence="3" type="ORF">BCL67_10776</name>
</gene>
<feature type="region of interest" description="Disordered" evidence="1">
    <location>
        <begin position="1"/>
        <end position="66"/>
    </location>
</feature>
<dbReference type="RefSeq" id="WP_106122772.1">
    <property type="nucleotide sequence ID" value="NZ_PVTY01000007.1"/>
</dbReference>
<dbReference type="EMBL" id="PVTY01000007">
    <property type="protein sequence ID" value="PRZ16152.1"/>
    <property type="molecule type" value="Genomic_DNA"/>
</dbReference>
<evidence type="ECO:0000256" key="2">
    <source>
        <dbReference type="SAM" id="Phobius"/>
    </source>
</evidence>
<dbReference type="AlphaFoldDB" id="A0A2T0YLU0"/>
<sequence length="202" mass="23334">MLGRKKNTADQIAEAEAAAARAEAENTRRQPEKKGVPTPKRSQQQAARKRPLVQNDRKVARAAQRQQMAEQRVKMRRAMETGEEKYLPARDRGPQRRFVRDYVDARFGIGEWMLILVLVFLFASFVMNEEMRIIVSQILWLFVLAVLVEAVWVGRLVRKKVDAKFGAENRERGLPFYAAMRALQIRRLRLPKPLVARGHFPA</sequence>
<reference evidence="3 4" key="1">
    <citation type="submission" date="2018-03" db="EMBL/GenBank/DDBJ databases">
        <title>Comparative analysis of microorganisms from saline springs in Andes Mountain Range, Colombia.</title>
        <authorList>
            <person name="Rubin E."/>
        </authorList>
    </citation>
    <scope>NUCLEOTIDE SEQUENCE [LARGE SCALE GENOMIC DNA]</scope>
    <source>
        <strain evidence="3 4">CG 35</strain>
    </source>
</reference>
<feature type="transmembrane region" description="Helical" evidence="2">
    <location>
        <begin position="133"/>
        <end position="154"/>
    </location>
</feature>
<keyword evidence="4" id="KW-1185">Reference proteome</keyword>